<feature type="transmembrane region" description="Helical" evidence="8">
    <location>
        <begin position="181"/>
        <end position="203"/>
    </location>
</feature>
<evidence type="ECO:0000256" key="4">
    <source>
        <dbReference type="ARBA" id="ARBA00022989"/>
    </source>
</evidence>
<organism evidence="11 12">
    <name type="scientific">Sulfuriferula multivorans</name>
    <dbReference type="NCBI Taxonomy" id="1559896"/>
    <lineage>
        <taxon>Bacteria</taxon>
        <taxon>Pseudomonadati</taxon>
        <taxon>Pseudomonadota</taxon>
        <taxon>Betaproteobacteria</taxon>
        <taxon>Nitrosomonadales</taxon>
        <taxon>Sulfuricellaceae</taxon>
        <taxon>Sulfuriferula</taxon>
    </lineage>
</organism>
<dbReference type="Pfam" id="PF00361">
    <property type="entry name" value="Proton_antipo_M"/>
    <property type="match status" value="1"/>
</dbReference>
<reference evidence="11 12" key="1">
    <citation type="journal article" date="2019" name="Front. Microbiol.">
        <title>Genomes of Neutrophilic Sulfur-Oxidizing Chemolithoautotrophs Representing 9 Proteobacterial Species From 8 Genera.</title>
        <authorList>
            <person name="Watanabe T."/>
            <person name="Kojima H."/>
            <person name="Umezawa K."/>
            <person name="Hori C."/>
            <person name="Takasuka T.E."/>
            <person name="Kato Y."/>
            <person name="Fukui M."/>
        </authorList>
    </citation>
    <scope>NUCLEOTIDE SEQUENCE [LARGE SCALE GENOMIC DNA]</scope>
    <source>
        <strain evidence="11 12">TTN</strain>
    </source>
</reference>
<dbReference type="GO" id="GO:0042773">
    <property type="term" value="P:ATP synthesis coupled electron transport"/>
    <property type="evidence" value="ECO:0007669"/>
    <property type="project" value="InterPro"/>
</dbReference>
<feature type="transmembrane region" description="Helical" evidence="8">
    <location>
        <begin position="494"/>
        <end position="515"/>
    </location>
</feature>
<dbReference type="Pfam" id="PF00662">
    <property type="entry name" value="Proton_antipo_N"/>
    <property type="match status" value="1"/>
</dbReference>
<dbReference type="AlphaFoldDB" id="A0A401JB71"/>
<comment type="subcellular location">
    <subcellularLocation>
        <location evidence="1">Cell membrane</location>
        <topology evidence="1">Multi-pass membrane protein</topology>
    </subcellularLocation>
    <subcellularLocation>
        <location evidence="7">Membrane</location>
        <topology evidence="7">Multi-pass membrane protein</topology>
    </subcellularLocation>
</comment>
<dbReference type="PANTHER" id="PTHR42682">
    <property type="entry name" value="HYDROGENASE-4 COMPONENT F"/>
    <property type="match status" value="1"/>
</dbReference>
<evidence type="ECO:0000313" key="12">
    <source>
        <dbReference type="Proteomes" id="UP000286806"/>
    </source>
</evidence>
<feature type="transmembrane region" description="Helical" evidence="8">
    <location>
        <begin position="53"/>
        <end position="74"/>
    </location>
</feature>
<feature type="transmembrane region" description="Helical" evidence="8">
    <location>
        <begin position="20"/>
        <end position="41"/>
    </location>
</feature>
<dbReference type="GO" id="GO:0008137">
    <property type="term" value="F:NADH dehydrogenase (ubiquinone) activity"/>
    <property type="evidence" value="ECO:0007669"/>
    <property type="project" value="InterPro"/>
</dbReference>
<keyword evidence="4 8" id="KW-1133">Transmembrane helix</keyword>
<evidence type="ECO:0000256" key="5">
    <source>
        <dbReference type="ARBA" id="ARBA00023002"/>
    </source>
</evidence>
<proteinExistence type="predicted"/>
<feature type="transmembrane region" description="Helical" evidence="8">
    <location>
        <begin position="549"/>
        <end position="569"/>
    </location>
</feature>
<feature type="domain" description="NADH-Ubiquinone oxidoreductase (complex I) chain 5 N-terminal" evidence="10">
    <location>
        <begin position="88"/>
        <end position="126"/>
    </location>
</feature>
<comment type="caution">
    <text evidence="11">The sequence shown here is derived from an EMBL/GenBank/DDBJ whole genome shotgun (WGS) entry which is preliminary data.</text>
</comment>
<keyword evidence="3 7" id="KW-0812">Transmembrane</keyword>
<feature type="transmembrane region" description="Helical" evidence="8">
    <location>
        <begin position="94"/>
        <end position="117"/>
    </location>
</feature>
<keyword evidence="12" id="KW-1185">Reference proteome</keyword>
<dbReference type="EMBL" id="BGOW01000003">
    <property type="protein sequence ID" value="GBL44912.1"/>
    <property type="molecule type" value="Genomic_DNA"/>
</dbReference>
<feature type="transmembrane region" description="Helical" evidence="8">
    <location>
        <begin position="129"/>
        <end position="146"/>
    </location>
</feature>
<evidence type="ECO:0000256" key="6">
    <source>
        <dbReference type="ARBA" id="ARBA00023136"/>
    </source>
</evidence>
<evidence type="ECO:0000256" key="1">
    <source>
        <dbReference type="ARBA" id="ARBA00004651"/>
    </source>
</evidence>
<dbReference type="InterPro" id="IPR001516">
    <property type="entry name" value="Proton_antipo_N"/>
</dbReference>
<evidence type="ECO:0000259" key="10">
    <source>
        <dbReference type="Pfam" id="PF00662"/>
    </source>
</evidence>
<keyword evidence="2" id="KW-1003">Cell membrane</keyword>
<evidence type="ECO:0000256" key="7">
    <source>
        <dbReference type="RuleBase" id="RU000320"/>
    </source>
</evidence>
<protein>
    <submittedName>
        <fullName evidence="11">Hydrogenase-4 component B</fullName>
    </submittedName>
</protein>
<feature type="transmembrane region" description="Helical" evidence="8">
    <location>
        <begin position="449"/>
        <end position="473"/>
    </location>
</feature>
<evidence type="ECO:0000256" key="8">
    <source>
        <dbReference type="SAM" id="Phobius"/>
    </source>
</evidence>
<dbReference type="PANTHER" id="PTHR42682:SF3">
    <property type="entry name" value="FORMATE HYDROGENLYASE SUBUNIT 3-RELATED"/>
    <property type="match status" value="1"/>
</dbReference>
<feature type="transmembrane region" description="Helical" evidence="8">
    <location>
        <begin position="260"/>
        <end position="277"/>
    </location>
</feature>
<evidence type="ECO:0000256" key="2">
    <source>
        <dbReference type="ARBA" id="ARBA00022475"/>
    </source>
</evidence>
<dbReference type="InterPro" id="IPR052175">
    <property type="entry name" value="ComplexI-like_HydComp"/>
</dbReference>
<gene>
    <name evidence="11" type="ORF">SFMTTN_0713</name>
</gene>
<feature type="transmembrane region" description="Helical" evidence="8">
    <location>
        <begin position="330"/>
        <end position="356"/>
    </location>
</feature>
<feature type="transmembrane region" description="Helical" evidence="8">
    <location>
        <begin position="223"/>
        <end position="248"/>
    </location>
</feature>
<accession>A0A401JB71</accession>
<evidence type="ECO:0000313" key="11">
    <source>
        <dbReference type="EMBL" id="GBL44912.1"/>
    </source>
</evidence>
<feature type="transmembrane region" description="Helical" evidence="8">
    <location>
        <begin position="664"/>
        <end position="682"/>
    </location>
</feature>
<feature type="transmembrane region" description="Helical" evidence="8">
    <location>
        <begin position="152"/>
        <end position="169"/>
    </location>
</feature>
<dbReference type="GO" id="GO:0016491">
    <property type="term" value="F:oxidoreductase activity"/>
    <property type="evidence" value="ECO:0007669"/>
    <property type="project" value="UniProtKB-KW"/>
</dbReference>
<dbReference type="GO" id="GO:0005886">
    <property type="term" value="C:plasma membrane"/>
    <property type="evidence" value="ECO:0007669"/>
    <property type="project" value="UniProtKB-SubCell"/>
</dbReference>
<feature type="transmembrane region" description="Helical" evidence="8">
    <location>
        <begin position="399"/>
        <end position="417"/>
    </location>
</feature>
<dbReference type="InterPro" id="IPR001750">
    <property type="entry name" value="ND/Mrp_TM"/>
</dbReference>
<evidence type="ECO:0000256" key="3">
    <source>
        <dbReference type="ARBA" id="ARBA00022692"/>
    </source>
</evidence>
<dbReference type="NCBIfam" id="NF005086">
    <property type="entry name" value="PRK06521.1"/>
    <property type="match status" value="1"/>
</dbReference>
<dbReference type="PRINTS" id="PR01437">
    <property type="entry name" value="NUOXDRDTASE4"/>
</dbReference>
<dbReference type="Proteomes" id="UP000286806">
    <property type="component" value="Unassembled WGS sequence"/>
</dbReference>
<feature type="transmembrane region" description="Helical" evidence="8">
    <location>
        <begin position="289"/>
        <end position="310"/>
    </location>
</feature>
<name>A0A401JB71_9PROT</name>
<keyword evidence="6 8" id="KW-0472">Membrane</keyword>
<keyword evidence="5" id="KW-0560">Oxidoreductase</keyword>
<evidence type="ECO:0000259" key="9">
    <source>
        <dbReference type="Pfam" id="PF00361"/>
    </source>
</evidence>
<feature type="domain" description="NADH:quinone oxidoreductase/Mrp antiporter transmembrane" evidence="9">
    <location>
        <begin position="148"/>
        <end position="432"/>
    </location>
</feature>
<dbReference type="InterPro" id="IPR003918">
    <property type="entry name" value="NADH_UbQ_OxRdtase"/>
</dbReference>
<sequence length="683" mass="74275">MVLLSKPIMDSLTAILFSPLPIDVMLGVIVLWIALGVLGLFAPLSLRFVGHVLFPLGAVGGLILAGAGLIGMAARPETAVLVLGLPGLPFHLRLDALSAFFLVLLGAVSAGISIYSAGYFRKDEGTSPGMHGLLYHFFLAAMALVMLADDAYLFMVAWETMALSSYFLVTSNHKVPEIRRAGFLYLLIAHLGAIGILLSFGVMQGGHGDYTFATMRTSHLSEFWASATFLLALFGFGAKAGILPLHVWLPEAHPAAPSPVSALMSGVMLKTAIYGLLRVTFDLLQTQLLWWGVLALLLGLLTALFGVMFAAVQTDMKRLLAYSSIENIGIILVGIGLTLIFHVYALGALAALALAATLYHCLNHAFFKSLLFLVTGTVLHSTRERSLGKLGGLIRSMPWVAWLALIGTLAMAGLPPLNGFVSEWLLLQAFLATPSLPSSYLSMLVPVEAAAVVLAIALAGYVMVKFYGVIFLGQPREARLATAHDANWLERIGLGWLALGCIALGLAPVFVLLQLDQVTRLLTGHTVGATAAQSGWLFVVATTPEHASYSPLLFLLGILALLLLTFVLVRKLYHGRMRRGPAWDCGYPQQTARMQDTAEGFGQPIKQIFEPFFRIERQMPSPFDAHPHYQGKAEDKLWYALYLPIARLVERISLKMSTLQHGRIHIYLLYSLVTLLFLLLFTR</sequence>